<keyword evidence="3" id="KW-1185">Reference proteome</keyword>
<sequence>MTDKTARPATIYSIGHSNHPIERFIALLQGAGVASVLDVRSVPQSRHVPQFGRQRLQAALAAAGIDYVFLGDMLGGKPKDPAMRQGGVVDYERIAATAAFQAGLDRVATQGAQQPAALMCAEKAPLDCHRTVLVSRHLAARGHGVMHILADGTLMPHAAVEDALLERYAPADDLLTRAEDRAARLAMAYRRRGAQMLGNPSPRESGKKVPRSGG</sequence>
<dbReference type="Proteomes" id="UP000321638">
    <property type="component" value="Unassembled WGS sequence"/>
</dbReference>
<dbReference type="Pfam" id="PF04343">
    <property type="entry name" value="DUF488"/>
    <property type="match status" value="1"/>
</dbReference>
<evidence type="ECO:0000313" key="2">
    <source>
        <dbReference type="EMBL" id="TXL70514.1"/>
    </source>
</evidence>
<comment type="caution">
    <text evidence="2">The sequence shown here is derived from an EMBL/GenBank/DDBJ whole genome shotgun (WGS) entry which is preliminary data.</text>
</comment>
<dbReference type="OrthoDB" id="9810084at2"/>
<evidence type="ECO:0000313" key="3">
    <source>
        <dbReference type="Proteomes" id="UP000321638"/>
    </source>
</evidence>
<dbReference type="RefSeq" id="WP_147851535.1">
    <property type="nucleotide sequence ID" value="NZ_VDUZ01000058.1"/>
</dbReference>
<dbReference type="EMBL" id="VDUZ01000058">
    <property type="protein sequence ID" value="TXL70514.1"/>
    <property type="molecule type" value="Genomic_DNA"/>
</dbReference>
<organism evidence="2 3">
    <name type="scientific">Vineibacter terrae</name>
    <dbReference type="NCBI Taxonomy" id="2586908"/>
    <lineage>
        <taxon>Bacteria</taxon>
        <taxon>Pseudomonadati</taxon>
        <taxon>Pseudomonadota</taxon>
        <taxon>Alphaproteobacteria</taxon>
        <taxon>Hyphomicrobiales</taxon>
        <taxon>Vineibacter</taxon>
    </lineage>
</organism>
<reference evidence="2 3" key="1">
    <citation type="submission" date="2019-06" db="EMBL/GenBank/DDBJ databases">
        <title>New taxonomy in bacterial strain CC-CFT640, isolated from vineyard.</title>
        <authorList>
            <person name="Lin S.-Y."/>
            <person name="Tsai C.-F."/>
            <person name="Young C.-C."/>
        </authorList>
    </citation>
    <scope>NUCLEOTIDE SEQUENCE [LARGE SCALE GENOMIC DNA]</scope>
    <source>
        <strain evidence="2 3">CC-CFT640</strain>
    </source>
</reference>
<dbReference type="PANTHER" id="PTHR39337">
    <property type="entry name" value="BLR5642 PROTEIN"/>
    <property type="match status" value="1"/>
</dbReference>
<gene>
    <name evidence="2" type="ORF">FHP25_34390</name>
</gene>
<dbReference type="AlphaFoldDB" id="A0A5C8PB83"/>
<proteinExistence type="predicted"/>
<name>A0A5C8PB83_9HYPH</name>
<protein>
    <submittedName>
        <fullName evidence="2">DUF488 domain-containing protein</fullName>
    </submittedName>
</protein>
<accession>A0A5C8PB83</accession>
<dbReference type="PANTHER" id="PTHR39337:SF1">
    <property type="entry name" value="BLR5642 PROTEIN"/>
    <property type="match status" value="1"/>
</dbReference>
<feature type="region of interest" description="Disordered" evidence="1">
    <location>
        <begin position="193"/>
        <end position="214"/>
    </location>
</feature>
<dbReference type="InterPro" id="IPR007438">
    <property type="entry name" value="DUF488"/>
</dbReference>
<evidence type="ECO:0000256" key="1">
    <source>
        <dbReference type="SAM" id="MobiDB-lite"/>
    </source>
</evidence>